<dbReference type="Pfam" id="PF14416">
    <property type="entry name" value="PMR5N"/>
    <property type="match status" value="1"/>
</dbReference>
<protein>
    <submittedName>
        <fullName evidence="12">Protein trichome birefringence-like 33</fullName>
    </submittedName>
</protein>
<accession>A0A1E5W403</accession>
<evidence type="ECO:0000256" key="5">
    <source>
        <dbReference type="ARBA" id="ARBA00022968"/>
    </source>
</evidence>
<evidence type="ECO:0000256" key="6">
    <source>
        <dbReference type="ARBA" id="ARBA00022989"/>
    </source>
</evidence>
<evidence type="ECO:0000256" key="1">
    <source>
        <dbReference type="ARBA" id="ARBA00004323"/>
    </source>
</evidence>
<dbReference type="InterPro" id="IPR025846">
    <property type="entry name" value="TBL_N"/>
</dbReference>
<keyword evidence="13" id="KW-1185">Reference proteome</keyword>
<evidence type="ECO:0000313" key="12">
    <source>
        <dbReference type="EMBL" id="OEL32101.1"/>
    </source>
</evidence>
<evidence type="ECO:0000259" key="11">
    <source>
        <dbReference type="Pfam" id="PF14416"/>
    </source>
</evidence>
<reference evidence="12 13" key="1">
    <citation type="submission" date="2016-09" db="EMBL/GenBank/DDBJ databases">
        <title>The draft genome of Dichanthelium oligosanthes: A C3 panicoid grass species.</title>
        <authorList>
            <person name="Studer A.J."/>
            <person name="Schnable J.C."/>
            <person name="Brutnell T.P."/>
        </authorList>
    </citation>
    <scope>NUCLEOTIDE SEQUENCE [LARGE SCALE GENOMIC DNA]</scope>
    <source>
        <strain evidence="13">cv. Kellogg 1175</strain>
        <tissue evidence="12">Leaf</tissue>
    </source>
</reference>
<name>A0A1E5W403_9POAL</name>
<evidence type="ECO:0000256" key="2">
    <source>
        <dbReference type="ARBA" id="ARBA00007727"/>
    </source>
</evidence>
<dbReference type="PANTHER" id="PTHR32285">
    <property type="entry name" value="PROTEIN TRICHOME BIREFRINGENCE-LIKE 9-RELATED"/>
    <property type="match status" value="1"/>
</dbReference>
<dbReference type="STRING" id="888268.A0A1E5W403"/>
<keyword evidence="7" id="KW-0333">Golgi apparatus</keyword>
<dbReference type="OrthoDB" id="1932925at2759"/>
<feature type="region of interest" description="Disordered" evidence="9">
    <location>
        <begin position="68"/>
        <end position="88"/>
    </location>
</feature>
<dbReference type="EMBL" id="LWDX02022065">
    <property type="protein sequence ID" value="OEL32101.1"/>
    <property type="molecule type" value="Genomic_DNA"/>
</dbReference>
<evidence type="ECO:0000256" key="8">
    <source>
        <dbReference type="ARBA" id="ARBA00023136"/>
    </source>
</evidence>
<proteinExistence type="inferred from homology"/>
<evidence type="ECO:0000256" key="3">
    <source>
        <dbReference type="ARBA" id="ARBA00022679"/>
    </source>
</evidence>
<evidence type="ECO:0000313" key="13">
    <source>
        <dbReference type="Proteomes" id="UP000095767"/>
    </source>
</evidence>
<keyword evidence="5" id="KW-0735">Signal-anchor</keyword>
<comment type="subcellular location">
    <subcellularLocation>
        <location evidence="1">Golgi apparatus membrane</location>
        <topology evidence="1">Single-pass type II membrane protein</topology>
    </subcellularLocation>
</comment>
<evidence type="ECO:0000256" key="7">
    <source>
        <dbReference type="ARBA" id="ARBA00023034"/>
    </source>
</evidence>
<dbReference type="InterPro" id="IPR029962">
    <property type="entry name" value="TBL"/>
</dbReference>
<evidence type="ECO:0000256" key="9">
    <source>
        <dbReference type="SAM" id="MobiDB-lite"/>
    </source>
</evidence>
<keyword evidence="4" id="KW-0812">Transmembrane</keyword>
<evidence type="ECO:0000256" key="4">
    <source>
        <dbReference type="ARBA" id="ARBA00022692"/>
    </source>
</evidence>
<dbReference type="Pfam" id="PF13839">
    <property type="entry name" value="PC-Esterase"/>
    <property type="match status" value="2"/>
</dbReference>
<dbReference type="GO" id="GO:0000139">
    <property type="term" value="C:Golgi membrane"/>
    <property type="evidence" value="ECO:0007669"/>
    <property type="project" value="UniProtKB-SubCell"/>
</dbReference>
<comment type="similarity">
    <text evidence="2">Belongs to the PC-esterase family. TBL subfamily.</text>
</comment>
<keyword evidence="3" id="KW-0808">Transferase</keyword>
<dbReference type="AlphaFoldDB" id="A0A1E5W403"/>
<sequence>MKAPLGSSSPSSGAAFFSSIATKARFSPLLLVLALFLLCFSFLYGEDLKELLGRQALVASHLIINSNSSRNNGGDEQPAAPLPEVAEGERRRRWQGRLAFALNDDDEDEECDVFSGSWARDDATHPLYREEDCPYIQPQLTCQARGRPDTAYQRWRWQPHDCTLPAFDAIRMLETLRNKRMLYVGDSLGRGQFASMVCLLQSAIPDAGAKSFRMSPDQQHTVFTARGYNATVEFYWAPFLLESNSDNAVVHRISERMVRRGSIDYHGQHWKGVDVIIFNTYLWWCTGLRFRILYVRAHHRRYFASISLQWIFSGRIVSFFDSAIKRNGSWESARTKETVTWVSTKEAYGMAFRDMLQWVRDNMDFNTTRVFFTSMSPTHQKSQDWGDAPGGNCYNETAMISDPGYWGSDGRRSVMRVIREILDGDGADVPLTFLNITQLSMYRKDAHTSIYKRQWSEPTAEQLANPKTYADCVHWCLPGLQDTWNELLYSKLFYP</sequence>
<keyword evidence="6" id="KW-1133">Transmembrane helix</keyword>
<feature type="domain" description="Trichome birefringence-like C-terminal" evidence="10">
    <location>
        <begin position="331"/>
        <end position="490"/>
    </location>
</feature>
<comment type="caution">
    <text evidence="12">The sequence shown here is derived from an EMBL/GenBank/DDBJ whole genome shotgun (WGS) entry which is preliminary data.</text>
</comment>
<dbReference type="GO" id="GO:1990538">
    <property type="term" value="F:xylan O-acetyltransferase activity"/>
    <property type="evidence" value="ECO:0007669"/>
    <property type="project" value="UniProtKB-ARBA"/>
</dbReference>
<organism evidence="12 13">
    <name type="scientific">Dichanthelium oligosanthes</name>
    <dbReference type="NCBI Taxonomy" id="888268"/>
    <lineage>
        <taxon>Eukaryota</taxon>
        <taxon>Viridiplantae</taxon>
        <taxon>Streptophyta</taxon>
        <taxon>Embryophyta</taxon>
        <taxon>Tracheophyta</taxon>
        <taxon>Spermatophyta</taxon>
        <taxon>Magnoliopsida</taxon>
        <taxon>Liliopsida</taxon>
        <taxon>Poales</taxon>
        <taxon>Poaceae</taxon>
        <taxon>PACMAD clade</taxon>
        <taxon>Panicoideae</taxon>
        <taxon>Panicodae</taxon>
        <taxon>Paniceae</taxon>
        <taxon>Dichantheliinae</taxon>
        <taxon>Dichanthelium</taxon>
    </lineage>
</organism>
<evidence type="ECO:0000259" key="10">
    <source>
        <dbReference type="Pfam" id="PF13839"/>
    </source>
</evidence>
<dbReference type="InterPro" id="IPR026057">
    <property type="entry name" value="TBL_C"/>
</dbReference>
<keyword evidence="8" id="KW-0472">Membrane</keyword>
<feature type="domain" description="Trichome birefringence-like C-terminal" evidence="10">
    <location>
        <begin position="164"/>
        <end position="287"/>
    </location>
</feature>
<dbReference type="Proteomes" id="UP000095767">
    <property type="component" value="Unassembled WGS sequence"/>
</dbReference>
<dbReference type="PANTHER" id="PTHR32285:SF370">
    <property type="entry name" value="XYLAN O-ACETYLTRANSFERASE 9-RELATED"/>
    <property type="match status" value="1"/>
</dbReference>
<gene>
    <name evidence="12" type="ORF">BAE44_0006881</name>
</gene>
<feature type="domain" description="Trichome birefringence-like N-terminal" evidence="11">
    <location>
        <begin position="109"/>
        <end position="162"/>
    </location>
</feature>